<dbReference type="InterPro" id="IPR029044">
    <property type="entry name" value="Nucleotide-diphossugar_trans"/>
</dbReference>
<dbReference type="InterPro" id="IPR001173">
    <property type="entry name" value="Glyco_trans_2-like"/>
</dbReference>
<dbReference type="Gene3D" id="3.90.550.10">
    <property type="entry name" value="Spore Coat Polysaccharide Biosynthesis Protein SpsA, Chain A"/>
    <property type="match status" value="1"/>
</dbReference>
<dbReference type="AlphaFoldDB" id="A0A9D0ZAT8"/>
<proteinExistence type="predicted"/>
<accession>A0A9D0ZAT8</accession>
<dbReference type="PANTHER" id="PTHR43685">
    <property type="entry name" value="GLYCOSYLTRANSFERASE"/>
    <property type="match status" value="1"/>
</dbReference>
<dbReference type="InterPro" id="IPR050834">
    <property type="entry name" value="Glycosyltransf_2"/>
</dbReference>
<dbReference type="SUPFAM" id="SSF53448">
    <property type="entry name" value="Nucleotide-diphospho-sugar transferases"/>
    <property type="match status" value="1"/>
</dbReference>
<dbReference type="Proteomes" id="UP000886887">
    <property type="component" value="Unassembled WGS sequence"/>
</dbReference>
<name>A0A9D0ZAT8_9FIRM</name>
<dbReference type="CDD" id="cd04196">
    <property type="entry name" value="GT_2_like_d"/>
    <property type="match status" value="1"/>
</dbReference>
<dbReference type="Pfam" id="PF00535">
    <property type="entry name" value="Glycos_transf_2"/>
    <property type="match status" value="1"/>
</dbReference>
<dbReference type="EMBL" id="DVFJ01000032">
    <property type="protein sequence ID" value="HIQ72297.1"/>
    <property type="molecule type" value="Genomic_DNA"/>
</dbReference>
<gene>
    <name evidence="2" type="ORF">IAB73_08845</name>
</gene>
<feature type="domain" description="Glycosyltransferase 2-like" evidence="1">
    <location>
        <begin position="8"/>
        <end position="118"/>
    </location>
</feature>
<reference evidence="2" key="2">
    <citation type="journal article" date="2021" name="PeerJ">
        <title>Extensive microbial diversity within the chicken gut microbiome revealed by metagenomics and culture.</title>
        <authorList>
            <person name="Gilroy R."/>
            <person name="Ravi A."/>
            <person name="Getino M."/>
            <person name="Pursley I."/>
            <person name="Horton D.L."/>
            <person name="Alikhan N.F."/>
            <person name="Baker D."/>
            <person name="Gharbi K."/>
            <person name="Hall N."/>
            <person name="Watson M."/>
            <person name="Adriaenssens E.M."/>
            <person name="Foster-Nyarko E."/>
            <person name="Jarju S."/>
            <person name="Secka A."/>
            <person name="Antonio M."/>
            <person name="Oren A."/>
            <person name="Chaudhuri R.R."/>
            <person name="La Ragione R."/>
            <person name="Hildebrand F."/>
            <person name="Pallen M.J."/>
        </authorList>
    </citation>
    <scope>NUCLEOTIDE SEQUENCE</scope>
    <source>
        <strain evidence="2">ChiSxjej2B14-6234</strain>
    </source>
</reference>
<dbReference type="PANTHER" id="PTHR43685:SF2">
    <property type="entry name" value="GLYCOSYLTRANSFERASE 2-LIKE DOMAIN-CONTAINING PROTEIN"/>
    <property type="match status" value="1"/>
</dbReference>
<reference evidence="2" key="1">
    <citation type="submission" date="2020-10" db="EMBL/GenBank/DDBJ databases">
        <authorList>
            <person name="Gilroy R."/>
        </authorList>
    </citation>
    <scope>NUCLEOTIDE SEQUENCE</scope>
    <source>
        <strain evidence="2">ChiSxjej2B14-6234</strain>
    </source>
</reference>
<sequence>MQNRRIEILMATYNGAPYIREQLDSILAQTDCRWRLTVSDDGSTDGTDAIVDAYVRQYPERMRRVHAGGRFGCARDHFFWLMRQCDADWMLFSDQDDVFYPRKVQALTEAMRAAEERLGAQTPLLVFSDQTVVDAQLRTISPSLMRYQRQYSAAFDYRSILLQNVVTGGAMAINRALAQWGAQCIRPQETIMHDWWLAAVAARFGHIVYLDEALGAYRQHESNSVGAKQVDSLGYVARMLRDPQRIRASIGCKKRQAGVFRDTFRERLTDGDRAFLQAFCASRSGARFYLRYRRQIHGMKRLAGFMLWG</sequence>
<evidence type="ECO:0000313" key="2">
    <source>
        <dbReference type="EMBL" id="HIQ72297.1"/>
    </source>
</evidence>
<organism evidence="2 3">
    <name type="scientific">Candidatus Onthenecus intestinigallinarum</name>
    <dbReference type="NCBI Taxonomy" id="2840875"/>
    <lineage>
        <taxon>Bacteria</taxon>
        <taxon>Bacillati</taxon>
        <taxon>Bacillota</taxon>
        <taxon>Clostridia</taxon>
        <taxon>Eubacteriales</taxon>
        <taxon>Candidatus Onthenecus</taxon>
    </lineage>
</organism>
<comment type="caution">
    <text evidence="2">The sequence shown here is derived from an EMBL/GenBank/DDBJ whole genome shotgun (WGS) entry which is preliminary data.</text>
</comment>
<protein>
    <submittedName>
        <fullName evidence="2">Glycosyltransferase family 2 protein</fullName>
    </submittedName>
</protein>
<evidence type="ECO:0000313" key="3">
    <source>
        <dbReference type="Proteomes" id="UP000886887"/>
    </source>
</evidence>
<evidence type="ECO:0000259" key="1">
    <source>
        <dbReference type="Pfam" id="PF00535"/>
    </source>
</evidence>